<name>A0A0E9R9F4_ANGAN</name>
<sequence length="83" mass="10039">MILWEFEYQCSYILYVHAYMCNEFCELMHFTLLLNIIPCFEIGFCGLMSVYLIRQLFKRSALLSLNVRYRFVRYSLQGCKNAR</sequence>
<keyword evidence="1" id="KW-1133">Transmembrane helix</keyword>
<protein>
    <submittedName>
        <fullName evidence="2">Uncharacterized protein</fullName>
    </submittedName>
</protein>
<evidence type="ECO:0000313" key="2">
    <source>
        <dbReference type="EMBL" id="JAH25125.1"/>
    </source>
</evidence>
<proteinExistence type="predicted"/>
<accession>A0A0E9R9F4</accession>
<keyword evidence="1" id="KW-0812">Transmembrane</keyword>
<dbReference type="EMBL" id="GBXM01083452">
    <property type="protein sequence ID" value="JAH25125.1"/>
    <property type="molecule type" value="Transcribed_RNA"/>
</dbReference>
<feature type="transmembrane region" description="Helical" evidence="1">
    <location>
        <begin position="32"/>
        <end position="53"/>
    </location>
</feature>
<evidence type="ECO:0000256" key="1">
    <source>
        <dbReference type="SAM" id="Phobius"/>
    </source>
</evidence>
<reference evidence="2" key="1">
    <citation type="submission" date="2014-11" db="EMBL/GenBank/DDBJ databases">
        <authorList>
            <person name="Amaro Gonzalez C."/>
        </authorList>
    </citation>
    <scope>NUCLEOTIDE SEQUENCE</scope>
</reference>
<dbReference type="AlphaFoldDB" id="A0A0E9R9F4"/>
<keyword evidence="1" id="KW-0472">Membrane</keyword>
<organism evidence="2">
    <name type="scientific">Anguilla anguilla</name>
    <name type="common">European freshwater eel</name>
    <name type="synonym">Muraena anguilla</name>
    <dbReference type="NCBI Taxonomy" id="7936"/>
    <lineage>
        <taxon>Eukaryota</taxon>
        <taxon>Metazoa</taxon>
        <taxon>Chordata</taxon>
        <taxon>Craniata</taxon>
        <taxon>Vertebrata</taxon>
        <taxon>Euteleostomi</taxon>
        <taxon>Actinopterygii</taxon>
        <taxon>Neopterygii</taxon>
        <taxon>Teleostei</taxon>
        <taxon>Anguilliformes</taxon>
        <taxon>Anguillidae</taxon>
        <taxon>Anguilla</taxon>
    </lineage>
</organism>
<reference evidence="2" key="2">
    <citation type="journal article" date="2015" name="Fish Shellfish Immunol.">
        <title>Early steps in the European eel (Anguilla anguilla)-Vibrio vulnificus interaction in the gills: Role of the RtxA13 toxin.</title>
        <authorList>
            <person name="Callol A."/>
            <person name="Pajuelo D."/>
            <person name="Ebbesson L."/>
            <person name="Teles M."/>
            <person name="MacKenzie S."/>
            <person name="Amaro C."/>
        </authorList>
    </citation>
    <scope>NUCLEOTIDE SEQUENCE</scope>
</reference>